<feature type="non-terminal residue" evidence="2">
    <location>
        <position position="1"/>
    </location>
</feature>
<name>A0AAV8X8M6_9CUCU</name>
<organism evidence="2 3">
    <name type="scientific">Aromia moschata</name>
    <dbReference type="NCBI Taxonomy" id="1265417"/>
    <lineage>
        <taxon>Eukaryota</taxon>
        <taxon>Metazoa</taxon>
        <taxon>Ecdysozoa</taxon>
        <taxon>Arthropoda</taxon>
        <taxon>Hexapoda</taxon>
        <taxon>Insecta</taxon>
        <taxon>Pterygota</taxon>
        <taxon>Neoptera</taxon>
        <taxon>Endopterygota</taxon>
        <taxon>Coleoptera</taxon>
        <taxon>Polyphaga</taxon>
        <taxon>Cucujiformia</taxon>
        <taxon>Chrysomeloidea</taxon>
        <taxon>Cerambycidae</taxon>
        <taxon>Cerambycinae</taxon>
        <taxon>Callichromatini</taxon>
        <taxon>Aromia</taxon>
    </lineage>
</organism>
<proteinExistence type="predicted"/>
<feature type="domain" description="DUF5641" evidence="1">
    <location>
        <begin position="20"/>
        <end position="60"/>
    </location>
</feature>
<reference evidence="2" key="1">
    <citation type="journal article" date="2023" name="Insect Mol. Biol.">
        <title>Genome sequencing provides insights into the evolution of gene families encoding plant cell wall-degrading enzymes in longhorned beetles.</title>
        <authorList>
            <person name="Shin N.R."/>
            <person name="Okamura Y."/>
            <person name="Kirsch R."/>
            <person name="Pauchet Y."/>
        </authorList>
    </citation>
    <scope>NUCLEOTIDE SEQUENCE</scope>
    <source>
        <strain evidence="2">AMC_N1</strain>
    </source>
</reference>
<dbReference type="InterPro" id="IPR040676">
    <property type="entry name" value="DUF5641"/>
</dbReference>
<dbReference type="Pfam" id="PF18701">
    <property type="entry name" value="DUF5641"/>
    <property type="match status" value="1"/>
</dbReference>
<evidence type="ECO:0000313" key="2">
    <source>
        <dbReference type="EMBL" id="KAJ8935308.1"/>
    </source>
</evidence>
<dbReference type="Proteomes" id="UP001162162">
    <property type="component" value="Unassembled WGS sequence"/>
</dbReference>
<gene>
    <name evidence="2" type="ORF">NQ318_004122</name>
</gene>
<dbReference type="AlphaFoldDB" id="A0AAV8X8M6"/>
<evidence type="ECO:0000259" key="1">
    <source>
        <dbReference type="Pfam" id="PF18701"/>
    </source>
</evidence>
<dbReference type="EMBL" id="JAPWTK010000900">
    <property type="protein sequence ID" value="KAJ8935308.1"/>
    <property type="molecule type" value="Genomic_DNA"/>
</dbReference>
<keyword evidence="3" id="KW-1185">Reference proteome</keyword>
<comment type="caution">
    <text evidence="2">The sequence shown here is derived from an EMBL/GenBank/DDBJ whole genome shotgun (WGS) entry which is preliminary data.</text>
</comment>
<protein>
    <recommendedName>
        <fullName evidence="1">DUF5641 domain-containing protein</fullName>
    </recommendedName>
</protein>
<evidence type="ECO:0000313" key="3">
    <source>
        <dbReference type="Proteomes" id="UP001162162"/>
    </source>
</evidence>
<sequence length="79" mass="8901">VLQAVPQIDVTDVLTNKLSHYHDLQQRTHQLEGVKVGDLVLLRGENTQPMNWPLGRITHSSVTHFIPVKMRVRVHSAGS</sequence>
<accession>A0AAV8X8M6</accession>